<dbReference type="SUPFAM" id="SSF52833">
    <property type="entry name" value="Thioredoxin-like"/>
    <property type="match status" value="1"/>
</dbReference>
<name>A0A448PKF3_ACTVI</name>
<dbReference type="KEGG" id="avc:NCTC10951_01338"/>
<sequence length="317" mass="32515">MSMFGAVDLSSFAPATKSAGPAGRAPTPATTPMAGGPGAAGGGLPVPLVVDVDASSLRDVAEVSTQVPVIVVLHSPRSQASADLAAVLEQLAGQYAGRFQLARVDVDAAPEVAQALQAQAVPTVVALIAGQPVPMFQGPVPEEQLRSVIDQLLEVAAANGVSGTIAVDAAAGVDAPEVPEETEVERAAREAIEAGDFAAAEEVYTHAIAQNPGDDELKVARNQVRLMARLDGQDPHELLAAADAAPTDLDAALAGADAALALGDVNAALGRALEAVRTHQGEEREKARLRLLELFEVIGSTSPEVAQARRRLATMLY</sequence>
<proteinExistence type="inferred from homology"/>
<accession>A0A448PKF3</accession>
<dbReference type="PANTHER" id="PTHR45663:SF11">
    <property type="entry name" value="GEO12009P1"/>
    <property type="match status" value="1"/>
</dbReference>
<reference evidence="4 5" key="1">
    <citation type="submission" date="2018-12" db="EMBL/GenBank/DDBJ databases">
        <authorList>
            <consortium name="Pathogen Informatics"/>
        </authorList>
    </citation>
    <scope>NUCLEOTIDE SEQUENCE [LARGE SCALE GENOMIC DNA]</scope>
    <source>
        <strain evidence="4 5">NCTC10951</strain>
    </source>
</reference>
<dbReference type="CDD" id="cd02956">
    <property type="entry name" value="ybbN"/>
    <property type="match status" value="1"/>
</dbReference>
<dbReference type="PANTHER" id="PTHR45663">
    <property type="entry name" value="GEO12009P1"/>
    <property type="match status" value="1"/>
</dbReference>
<dbReference type="AlphaFoldDB" id="A0A448PKF3"/>
<dbReference type="InterPro" id="IPR036249">
    <property type="entry name" value="Thioredoxin-like_sf"/>
</dbReference>
<dbReference type="Gene3D" id="3.40.30.10">
    <property type="entry name" value="Glutaredoxin"/>
    <property type="match status" value="1"/>
</dbReference>
<evidence type="ECO:0000313" key="4">
    <source>
        <dbReference type="EMBL" id="VEI15781.1"/>
    </source>
</evidence>
<evidence type="ECO:0000256" key="3">
    <source>
        <dbReference type="SAM" id="MobiDB-lite"/>
    </source>
</evidence>
<dbReference type="Gene3D" id="1.25.40.10">
    <property type="entry name" value="Tetratricopeptide repeat domain"/>
    <property type="match status" value="1"/>
</dbReference>
<dbReference type="Pfam" id="PF14561">
    <property type="entry name" value="TPR_20"/>
    <property type="match status" value="1"/>
</dbReference>
<gene>
    <name evidence="4" type="primary">ybbN</name>
    <name evidence="4" type="ORF">NCTC10951_01338</name>
</gene>
<protein>
    <submittedName>
        <fullName evidence="4">Thioredoxin 2</fullName>
    </submittedName>
</protein>
<comment type="similarity">
    <text evidence="1">Belongs to the thioredoxin family.</text>
</comment>
<evidence type="ECO:0000313" key="5">
    <source>
        <dbReference type="Proteomes" id="UP000268658"/>
    </source>
</evidence>
<dbReference type="GO" id="GO:0005737">
    <property type="term" value="C:cytoplasm"/>
    <property type="evidence" value="ECO:0007669"/>
    <property type="project" value="TreeGrafter"/>
</dbReference>
<evidence type="ECO:0000256" key="1">
    <source>
        <dbReference type="ARBA" id="ARBA00008987"/>
    </source>
</evidence>
<dbReference type="Proteomes" id="UP000268658">
    <property type="component" value="Chromosome"/>
</dbReference>
<organism evidence="4 5">
    <name type="scientific">Actinomyces viscosus</name>
    <dbReference type="NCBI Taxonomy" id="1656"/>
    <lineage>
        <taxon>Bacteria</taxon>
        <taxon>Bacillati</taxon>
        <taxon>Actinomycetota</taxon>
        <taxon>Actinomycetes</taxon>
        <taxon>Actinomycetales</taxon>
        <taxon>Actinomycetaceae</taxon>
        <taxon>Actinomyces</taxon>
    </lineage>
</organism>
<dbReference type="GO" id="GO:0015035">
    <property type="term" value="F:protein-disulfide reductase activity"/>
    <property type="evidence" value="ECO:0007669"/>
    <property type="project" value="TreeGrafter"/>
</dbReference>
<dbReference type="SUPFAM" id="SSF48452">
    <property type="entry name" value="TPR-like"/>
    <property type="match status" value="1"/>
</dbReference>
<dbReference type="InterPro" id="IPR011990">
    <property type="entry name" value="TPR-like_helical_dom_sf"/>
</dbReference>
<dbReference type="EMBL" id="LR134477">
    <property type="protein sequence ID" value="VEI15781.1"/>
    <property type="molecule type" value="Genomic_DNA"/>
</dbReference>
<feature type="compositionally biased region" description="Low complexity" evidence="3">
    <location>
        <begin position="19"/>
        <end position="34"/>
    </location>
</feature>
<evidence type="ECO:0000256" key="2">
    <source>
        <dbReference type="ARBA" id="ARBA00023284"/>
    </source>
</evidence>
<dbReference type="InterPro" id="IPR013766">
    <property type="entry name" value="Thioredoxin_domain"/>
</dbReference>
<dbReference type="GO" id="GO:0006950">
    <property type="term" value="P:response to stress"/>
    <property type="evidence" value="ECO:0007669"/>
    <property type="project" value="UniProtKB-ARBA"/>
</dbReference>
<feature type="region of interest" description="Disordered" evidence="3">
    <location>
        <begin position="15"/>
        <end position="40"/>
    </location>
</feature>
<dbReference type="PROSITE" id="PS51352">
    <property type="entry name" value="THIOREDOXIN_2"/>
    <property type="match status" value="1"/>
</dbReference>
<dbReference type="Pfam" id="PF00085">
    <property type="entry name" value="Thioredoxin"/>
    <property type="match status" value="1"/>
</dbReference>
<dbReference type="OrthoDB" id="5181746at2"/>
<keyword evidence="2" id="KW-0676">Redox-active center</keyword>
<dbReference type="RefSeq" id="WP_126413949.1">
    <property type="nucleotide sequence ID" value="NZ_JASPER010000053.1"/>
</dbReference>